<protein>
    <submittedName>
        <fullName evidence="1">Uncharacterized protein</fullName>
    </submittedName>
</protein>
<name>A0ABQ7F885_BRACR</name>
<dbReference type="Proteomes" id="UP000266723">
    <property type="component" value="Unassembled WGS sequence"/>
</dbReference>
<evidence type="ECO:0000313" key="1">
    <source>
        <dbReference type="EMBL" id="KAF3611605.1"/>
    </source>
</evidence>
<sequence length="82" mass="9306">MLFLSSSCQPVLAVKPRLPYPFQRLDKALIECNFITVQPSYPEKLLAHFHLVRSMVRPTRPYHALSALPSFPSLNSFTLSCS</sequence>
<comment type="caution">
    <text evidence="1">The sequence shown here is derived from an EMBL/GenBank/DDBJ whole genome shotgun (WGS) entry which is preliminary data.</text>
</comment>
<dbReference type="EMBL" id="QGKV02000297">
    <property type="protein sequence ID" value="KAF3611605.1"/>
    <property type="molecule type" value="Genomic_DNA"/>
</dbReference>
<reference evidence="1 2" key="1">
    <citation type="journal article" date="2020" name="BMC Genomics">
        <title>Intraspecific diversification of the crop wild relative Brassica cretica Lam. using demographic model selection.</title>
        <authorList>
            <person name="Kioukis A."/>
            <person name="Michalopoulou V.A."/>
            <person name="Briers L."/>
            <person name="Pirintsos S."/>
            <person name="Studholme D.J."/>
            <person name="Pavlidis P."/>
            <person name="Sarris P.F."/>
        </authorList>
    </citation>
    <scope>NUCLEOTIDE SEQUENCE [LARGE SCALE GENOMIC DNA]</scope>
    <source>
        <strain evidence="2">cv. PFS-1207/04</strain>
    </source>
</reference>
<evidence type="ECO:0000313" key="2">
    <source>
        <dbReference type="Proteomes" id="UP000266723"/>
    </source>
</evidence>
<gene>
    <name evidence="1" type="ORF">DY000_02049844</name>
</gene>
<keyword evidence="2" id="KW-1185">Reference proteome</keyword>
<proteinExistence type="predicted"/>
<accession>A0ABQ7F885</accession>
<organism evidence="1 2">
    <name type="scientific">Brassica cretica</name>
    <name type="common">Mustard</name>
    <dbReference type="NCBI Taxonomy" id="69181"/>
    <lineage>
        <taxon>Eukaryota</taxon>
        <taxon>Viridiplantae</taxon>
        <taxon>Streptophyta</taxon>
        <taxon>Embryophyta</taxon>
        <taxon>Tracheophyta</taxon>
        <taxon>Spermatophyta</taxon>
        <taxon>Magnoliopsida</taxon>
        <taxon>eudicotyledons</taxon>
        <taxon>Gunneridae</taxon>
        <taxon>Pentapetalae</taxon>
        <taxon>rosids</taxon>
        <taxon>malvids</taxon>
        <taxon>Brassicales</taxon>
        <taxon>Brassicaceae</taxon>
        <taxon>Brassiceae</taxon>
        <taxon>Brassica</taxon>
    </lineage>
</organism>